<sequence length="398" mass="44536">MVAHSKSKVLDPDRNPILRSTIKHTIYKQFCAGTNAQEVRTTLNQLKGMGFTGAILGYAREVVMDENEVNVMNNEQTSEGQTAKENEEVSAWETGTLKTIEMAEPGDFVALKFTGAGNKSLAHLMKNIPPSPTLNEAIMNMCERARDGGVRLLFDAEQAALQDGIDAWTVDFMQRYNRPSNPDGGRALVYGTYQAYRTSTPGTIANHMQMAKEGGWRLGVKLVRGAYLGSDPRHLFWPNKQATDNAYDSIAQSLMQRKFGDILRPSKDVDEEFPEVDLVLAGHNSHSVNKAMAVRDQQTLNGNEKTEMVYAQLMGMADHVSCALIQKSRRIKENEEKGVAAGDEPKTFKYIVWGTVGECTKYLLRRAQENRDAVERTVEGRRALGQELARRFRLRKTE</sequence>
<evidence type="ECO:0000256" key="4">
    <source>
        <dbReference type="ARBA" id="ARBA00023062"/>
    </source>
</evidence>
<dbReference type="SUPFAM" id="SSF51730">
    <property type="entry name" value="FAD-linked oxidoreductase"/>
    <property type="match status" value="1"/>
</dbReference>
<evidence type="ECO:0000313" key="7">
    <source>
        <dbReference type="EMBL" id="KKY24464.1"/>
    </source>
</evidence>
<dbReference type="GO" id="GO:0010133">
    <property type="term" value="P:L-proline catabolic process to L-glutamate"/>
    <property type="evidence" value="ECO:0007669"/>
    <property type="project" value="TreeGrafter"/>
</dbReference>
<comment type="caution">
    <text evidence="7">The sequence shown here is derived from an EMBL/GenBank/DDBJ whole genome shotgun (WGS) entry which is preliminary data.</text>
</comment>
<dbReference type="EMBL" id="LCWF01000059">
    <property type="protein sequence ID" value="KKY24464.1"/>
    <property type="molecule type" value="Genomic_DNA"/>
</dbReference>
<keyword evidence="4 5" id="KW-0642">Proline metabolism</keyword>
<comment type="similarity">
    <text evidence="1 5">Belongs to the proline oxidase family.</text>
</comment>
<keyword evidence="8" id="KW-1185">Reference proteome</keyword>
<dbReference type="Pfam" id="PF01619">
    <property type="entry name" value="Pro_dh"/>
    <property type="match status" value="1"/>
</dbReference>
<keyword evidence="5" id="KW-0274">FAD</keyword>
<name>A0A0G2EQB1_PHACM</name>
<gene>
    <name evidence="7" type="ORF">UCRPC4_g02422</name>
</gene>
<evidence type="ECO:0000256" key="2">
    <source>
        <dbReference type="ARBA" id="ARBA00012695"/>
    </source>
</evidence>
<reference evidence="7 8" key="1">
    <citation type="submission" date="2015-05" db="EMBL/GenBank/DDBJ databases">
        <title>Distinctive expansion of gene families associated with plant cell wall degradation and secondary metabolism in the genomes of grapevine trunk pathogens.</title>
        <authorList>
            <person name="Lawrence D.P."/>
            <person name="Travadon R."/>
            <person name="Rolshausen P.E."/>
            <person name="Baumgartner K."/>
        </authorList>
    </citation>
    <scope>NUCLEOTIDE SEQUENCE [LARGE SCALE GENOMIC DNA]</scope>
    <source>
        <strain evidence="7">UCRPC4</strain>
    </source>
</reference>
<dbReference type="InterPro" id="IPR029041">
    <property type="entry name" value="FAD-linked_oxidoreductase-like"/>
</dbReference>
<accession>A0A0G2EQB1</accession>
<dbReference type="InterPro" id="IPR002872">
    <property type="entry name" value="Proline_DH_dom"/>
</dbReference>
<dbReference type="GO" id="GO:0071949">
    <property type="term" value="F:FAD binding"/>
    <property type="evidence" value="ECO:0007669"/>
    <property type="project" value="TreeGrafter"/>
</dbReference>
<comment type="cofactor">
    <cofactor evidence="5">
        <name>FAD</name>
        <dbReference type="ChEBI" id="CHEBI:57692"/>
    </cofactor>
</comment>
<dbReference type="OrthoDB" id="5464at2759"/>
<evidence type="ECO:0000256" key="3">
    <source>
        <dbReference type="ARBA" id="ARBA00023002"/>
    </source>
</evidence>
<dbReference type="Proteomes" id="UP000053317">
    <property type="component" value="Unassembled WGS sequence"/>
</dbReference>
<evidence type="ECO:0000313" key="8">
    <source>
        <dbReference type="Proteomes" id="UP000053317"/>
    </source>
</evidence>
<reference evidence="7 8" key="2">
    <citation type="submission" date="2015-05" db="EMBL/GenBank/DDBJ databases">
        <authorList>
            <person name="Morales-Cruz A."/>
            <person name="Amrine K.C."/>
            <person name="Cantu D."/>
        </authorList>
    </citation>
    <scope>NUCLEOTIDE SEQUENCE [LARGE SCALE GENOMIC DNA]</scope>
    <source>
        <strain evidence="7">UCRPC4</strain>
    </source>
</reference>
<evidence type="ECO:0000256" key="1">
    <source>
        <dbReference type="ARBA" id="ARBA00005869"/>
    </source>
</evidence>
<organism evidence="7 8">
    <name type="scientific">Phaeomoniella chlamydospora</name>
    <name type="common">Phaeoacremonium chlamydosporum</name>
    <dbReference type="NCBI Taxonomy" id="158046"/>
    <lineage>
        <taxon>Eukaryota</taxon>
        <taxon>Fungi</taxon>
        <taxon>Dikarya</taxon>
        <taxon>Ascomycota</taxon>
        <taxon>Pezizomycotina</taxon>
        <taxon>Eurotiomycetes</taxon>
        <taxon>Chaetothyriomycetidae</taxon>
        <taxon>Phaeomoniellales</taxon>
        <taxon>Phaeomoniellaceae</taxon>
        <taxon>Phaeomoniella</taxon>
    </lineage>
</organism>
<keyword evidence="3 5" id="KW-0560">Oxidoreductase</keyword>
<comment type="function">
    <text evidence="5">Converts proline to delta-1-pyrroline-5-carboxylate.</text>
</comment>
<proteinExistence type="inferred from homology"/>
<dbReference type="PANTHER" id="PTHR13914:SF30">
    <property type="entry name" value="PROLINE DEHYDROGENASE"/>
    <property type="match status" value="1"/>
</dbReference>
<feature type="domain" description="Proline dehydrogenase" evidence="6">
    <location>
        <begin position="41"/>
        <end position="376"/>
    </location>
</feature>
<dbReference type="EC" id="1.5.5.2" evidence="2 5"/>
<dbReference type="GO" id="GO:0005739">
    <property type="term" value="C:mitochondrion"/>
    <property type="evidence" value="ECO:0007669"/>
    <property type="project" value="TreeGrafter"/>
</dbReference>
<protein>
    <recommendedName>
        <fullName evidence="2 5">Proline dehydrogenase</fullName>
        <ecNumber evidence="2 5">1.5.5.2</ecNumber>
    </recommendedName>
</protein>
<dbReference type="Gene3D" id="3.20.20.220">
    <property type="match status" value="1"/>
</dbReference>
<dbReference type="AlphaFoldDB" id="A0A0G2EQB1"/>
<evidence type="ECO:0000256" key="5">
    <source>
        <dbReference type="RuleBase" id="RU364054"/>
    </source>
</evidence>
<evidence type="ECO:0000259" key="6">
    <source>
        <dbReference type="Pfam" id="PF01619"/>
    </source>
</evidence>
<dbReference type="InterPro" id="IPR015659">
    <property type="entry name" value="Proline_oxidase"/>
</dbReference>
<keyword evidence="5" id="KW-0285">Flavoprotein</keyword>
<dbReference type="GO" id="GO:0004657">
    <property type="term" value="F:proline dehydrogenase activity"/>
    <property type="evidence" value="ECO:0007669"/>
    <property type="project" value="UniProtKB-EC"/>
</dbReference>
<comment type="catalytic activity">
    <reaction evidence="5">
        <text>L-proline + a quinone = (S)-1-pyrroline-5-carboxylate + a quinol + H(+)</text>
        <dbReference type="Rhea" id="RHEA:23784"/>
        <dbReference type="ChEBI" id="CHEBI:15378"/>
        <dbReference type="ChEBI" id="CHEBI:17388"/>
        <dbReference type="ChEBI" id="CHEBI:24646"/>
        <dbReference type="ChEBI" id="CHEBI:60039"/>
        <dbReference type="ChEBI" id="CHEBI:132124"/>
        <dbReference type="EC" id="1.5.5.2"/>
    </reaction>
</comment>
<dbReference type="PANTHER" id="PTHR13914">
    <property type="entry name" value="PROLINE OXIDASE"/>
    <property type="match status" value="1"/>
</dbReference>